<organism evidence="2 3">
    <name type="scientific">Hydrogenoanaerobacterium saccharovorans</name>
    <dbReference type="NCBI Taxonomy" id="474960"/>
    <lineage>
        <taxon>Bacteria</taxon>
        <taxon>Bacillati</taxon>
        <taxon>Bacillota</taxon>
        <taxon>Clostridia</taxon>
        <taxon>Eubacteriales</taxon>
        <taxon>Oscillospiraceae</taxon>
        <taxon>Hydrogenoanaerobacterium</taxon>
    </lineage>
</organism>
<dbReference type="PROSITE" id="PS51257">
    <property type="entry name" value="PROKAR_LIPOPROTEIN"/>
    <property type="match status" value="1"/>
</dbReference>
<name>A0A1H8E566_9FIRM</name>
<evidence type="ECO:0000313" key="3">
    <source>
        <dbReference type="Proteomes" id="UP000199158"/>
    </source>
</evidence>
<keyword evidence="3" id="KW-1185">Reference proteome</keyword>
<dbReference type="AlphaFoldDB" id="A0A1H8E566"/>
<feature type="signal peptide" evidence="1">
    <location>
        <begin position="1"/>
        <end position="23"/>
    </location>
</feature>
<protein>
    <submittedName>
        <fullName evidence="2">Uncharacterized protein</fullName>
    </submittedName>
</protein>
<dbReference type="RefSeq" id="WP_092756429.1">
    <property type="nucleotide sequence ID" value="NZ_FOCG01000004.1"/>
</dbReference>
<dbReference type="Proteomes" id="UP000199158">
    <property type="component" value="Unassembled WGS sequence"/>
</dbReference>
<evidence type="ECO:0000313" key="2">
    <source>
        <dbReference type="EMBL" id="SEN14264.1"/>
    </source>
</evidence>
<feature type="chain" id="PRO_5011485934" evidence="1">
    <location>
        <begin position="24"/>
        <end position="321"/>
    </location>
</feature>
<gene>
    <name evidence="2" type="ORF">SAMN05216180_2886</name>
</gene>
<keyword evidence="1" id="KW-0732">Signal</keyword>
<accession>A0A1H8E566</accession>
<evidence type="ECO:0000256" key="1">
    <source>
        <dbReference type="SAM" id="SignalP"/>
    </source>
</evidence>
<dbReference type="OrthoDB" id="2933871at2"/>
<sequence length="321" mass="36818">MKKVAYLLLFFFSICFISGCNNALSEQDLEQLSKEITQNYTLPYMASGGVGLSLHNNDGIIEETMSFELKPGERFEKIISLGNMIDNDRKYKLMLFIDYKQTAFIVNESTVTEYDFSAKSNENVLIPFKIENLQQGFHDVFFVIAKYPDIHSLDCEYRKSTDMNHLLFLRFNILVGNSKVPDVTYTQLENSNEAVFDGILISNKQDLLKRWLTENKHGDDDLKFFIHAGNQSYGKKQNFAVITLLNWKQVEFNNNQDVIFFSLENGTQTSIPAIVSLPHQEGVYDLVTILVHNPYVPLNIYNRMIETGIRVGVDVQNSTEV</sequence>
<proteinExistence type="predicted"/>
<dbReference type="EMBL" id="FOCG01000004">
    <property type="protein sequence ID" value="SEN14264.1"/>
    <property type="molecule type" value="Genomic_DNA"/>
</dbReference>
<reference evidence="2 3" key="1">
    <citation type="submission" date="2016-10" db="EMBL/GenBank/DDBJ databases">
        <authorList>
            <person name="de Groot N.N."/>
        </authorList>
    </citation>
    <scope>NUCLEOTIDE SEQUENCE [LARGE SCALE GENOMIC DNA]</scope>
    <source>
        <strain evidence="2 3">CGMCC 1.5070</strain>
    </source>
</reference>